<comment type="function">
    <text evidence="18">Has both glyceraldehyde-3-phosphate dehydrogenase and nitrosylase activities, thereby playing a role in glycolysis and nuclear functions, respectively. Glyceraldehyde-3-phosphate dehydrogenase is a key enzyme in glycolysis that catalyzes the first step of the pathway by converting D-glyceraldehyde 3-phosphate (G3P) into 3-phospho-D-glyceroyl phosphate. Participates in nuclear events including transcription, RNA transport, DNA replication and apoptosis. Nuclear functions are probably due to the nitrosylase activity that mediates cysteine S-nitrosylation of nuclear target proteins such as SIRT1, HDAC2 and PRKDC.</text>
</comment>
<dbReference type="EC" id="1.2.1.12" evidence="7 22"/>
<keyword evidence="26" id="KW-1185">Reference proteome</keyword>
<protein>
    <recommendedName>
        <fullName evidence="8 22">Glyceraldehyde-3-phosphate dehydrogenase</fullName>
        <ecNumber evidence="7 22">1.2.1.12</ecNumber>
    </recommendedName>
</protein>
<dbReference type="GO" id="GO:0006096">
    <property type="term" value="P:glycolytic process"/>
    <property type="evidence" value="ECO:0007669"/>
    <property type="project" value="UniProtKB-UniPathway"/>
</dbReference>
<evidence type="ECO:0000256" key="20">
    <source>
        <dbReference type="ARBA" id="ARBA00048005"/>
    </source>
</evidence>
<dbReference type="GO" id="GO:0006006">
    <property type="term" value="P:glucose metabolic process"/>
    <property type="evidence" value="ECO:0007669"/>
    <property type="project" value="InterPro"/>
</dbReference>
<evidence type="ECO:0000256" key="4">
    <source>
        <dbReference type="ARBA" id="ARBA00004869"/>
    </source>
</evidence>
<evidence type="ECO:0000256" key="2">
    <source>
        <dbReference type="ARBA" id="ARBA00004245"/>
    </source>
</evidence>
<dbReference type="SUPFAM" id="SSF55347">
    <property type="entry name" value="Glyceraldehyde-3-phosphate dehydrogenase-like, C-terminal domain"/>
    <property type="match status" value="1"/>
</dbReference>
<evidence type="ECO:0000256" key="22">
    <source>
        <dbReference type="RuleBase" id="RU361160"/>
    </source>
</evidence>
<evidence type="ECO:0000256" key="11">
    <source>
        <dbReference type="ARBA" id="ARBA00022703"/>
    </source>
</evidence>
<comment type="subunit">
    <text evidence="6 22">Homotetramer.</text>
</comment>
<evidence type="ECO:0000256" key="18">
    <source>
        <dbReference type="ARBA" id="ARBA00045390"/>
    </source>
</evidence>
<sequence>MVKVGVNGFGRIGRLVTRAAILSGKVQVVAINDPFIDLNYMVYMFKYDSTHGHFRGTVKAENGKLVINGNAITIFQERDPSNIKWADAGAEYVVESTGVFTTMEKAGAHLKGGAKRVIISAPSADAPMFVMGVNHEKYDKSLKIVSNASCTTNCLAPLAKVIHDNFGIVEGLMTTVHAITATQKTVDGPSGKLWRDGRGAAQNIIPASTGAAKAVGKVIPELNGKLTGMAFRVPTPNVSVVDLTCRLEKPAKYDDIKRVVKAAADGPLKGILAYTEDQVVSCDFNGDSHSSTFDAGAGIALNDHFVKLVSWYDNEVGKKKDVLLRHARWGQQSAPDPSISSMSSAPPQNIKEGGSLTDDLLRLEPNPPSLIFKGATFFVLGFFISGIRGLALGFRRALGPGNRGACEWKGLLP</sequence>
<accession>A0A493U080</accession>
<keyword evidence="14 22" id="KW-0520">NAD</keyword>
<comment type="catalytic activity">
    <reaction evidence="20">
        <text>S-nitroso-L-cysteinyl-[GAPDH] + L-cysteinyl-[protein] = L-cysteinyl-[GAPDH] + S-nitroso-L-cysteinyl-[protein]</text>
        <dbReference type="Rhea" id="RHEA:66684"/>
        <dbReference type="Rhea" id="RHEA-COMP:10131"/>
        <dbReference type="Rhea" id="RHEA-COMP:17089"/>
        <dbReference type="Rhea" id="RHEA-COMP:17090"/>
        <dbReference type="Rhea" id="RHEA-COMP:17091"/>
        <dbReference type="ChEBI" id="CHEBI:29950"/>
        <dbReference type="ChEBI" id="CHEBI:149494"/>
    </reaction>
    <physiologicalReaction direction="left-to-right" evidence="20">
        <dbReference type="Rhea" id="RHEA:66685"/>
    </physiologicalReaction>
</comment>
<evidence type="ECO:0000313" key="25">
    <source>
        <dbReference type="Ensembl" id="ENSAPLP00000031527.1"/>
    </source>
</evidence>
<proteinExistence type="inferred from homology"/>
<comment type="similarity">
    <text evidence="5 21">Belongs to the glyceraldehyde-3-phosphate dehydrogenase family.</text>
</comment>
<comment type="pathway">
    <text evidence="4 22">Carbohydrate degradation; glycolysis; pyruvate from D-glyceraldehyde 3-phosphate: step 1/5.</text>
</comment>
<name>A0A493U080_ANAPP</name>
<dbReference type="InterPro" id="IPR006424">
    <property type="entry name" value="Glyceraldehyde-3-P_DH_1"/>
</dbReference>
<keyword evidence="12" id="KW-0702">S-nitrosylation</keyword>
<dbReference type="Proteomes" id="UP000016666">
    <property type="component" value="Chromosome 1"/>
</dbReference>
<dbReference type="GO" id="GO:0004365">
    <property type="term" value="F:glyceraldehyde-3-phosphate dehydrogenase (NAD+) (phosphorylating) activity"/>
    <property type="evidence" value="ECO:0007669"/>
    <property type="project" value="UniProtKB-UniRule"/>
</dbReference>
<evidence type="ECO:0000256" key="15">
    <source>
        <dbReference type="ARBA" id="ARBA00023152"/>
    </source>
</evidence>
<evidence type="ECO:0000313" key="26">
    <source>
        <dbReference type="Proteomes" id="UP000016666"/>
    </source>
</evidence>
<dbReference type="UniPathway" id="UPA00109">
    <property type="reaction ID" value="UER00184"/>
</dbReference>
<dbReference type="CDD" id="cd18126">
    <property type="entry name" value="GAPDH_I_C"/>
    <property type="match status" value="1"/>
</dbReference>
<evidence type="ECO:0000256" key="7">
    <source>
        <dbReference type="ARBA" id="ARBA00013119"/>
    </source>
</evidence>
<organism evidence="25 26">
    <name type="scientific">Anas platyrhynchos platyrhynchos</name>
    <name type="common">Northern mallard</name>
    <dbReference type="NCBI Taxonomy" id="8840"/>
    <lineage>
        <taxon>Eukaryota</taxon>
        <taxon>Metazoa</taxon>
        <taxon>Chordata</taxon>
        <taxon>Craniata</taxon>
        <taxon>Vertebrata</taxon>
        <taxon>Euteleostomi</taxon>
        <taxon>Archelosauria</taxon>
        <taxon>Archosauria</taxon>
        <taxon>Dinosauria</taxon>
        <taxon>Saurischia</taxon>
        <taxon>Theropoda</taxon>
        <taxon>Coelurosauria</taxon>
        <taxon>Aves</taxon>
        <taxon>Neognathae</taxon>
        <taxon>Galloanserae</taxon>
        <taxon>Anseriformes</taxon>
        <taxon>Anatidae</taxon>
        <taxon>Anatinae</taxon>
        <taxon>Anas</taxon>
    </lineage>
</organism>
<evidence type="ECO:0000256" key="14">
    <source>
        <dbReference type="ARBA" id="ARBA00023027"/>
    </source>
</evidence>
<dbReference type="GeneTree" id="ENSGT00940000160453"/>
<dbReference type="GO" id="GO:0005829">
    <property type="term" value="C:cytosol"/>
    <property type="evidence" value="ECO:0007669"/>
    <property type="project" value="UniProtKB-SubCell"/>
</dbReference>
<dbReference type="SUPFAM" id="SSF51735">
    <property type="entry name" value="NAD(P)-binding Rossmann-fold domains"/>
    <property type="match status" value="1"/>
</dbReference>
<dbReference type="InterPro" id="IPR020829">
    <property type="entry name" value="GlycerAld_3-P_DH_cat"/>
</dbReference>
<feature type="domain" description="Glyceraldehyde 3-phosphate dehydrogenase NAD(P) binding" evidence="24">
    <location>
        <begin position="2"/>
        <end position="150"/>
    </location>
</feature>
<reference evidence="25" key="3">
    <citation type="submission" date="2025-09" db="UniProtKB">
        <authorList>
            <consortium name="Ensembl"/>
        </authorList>
    </citation>
    <scope>IDENTIFICATION</scope>
</reference>
<dbReference type="GO" id="GO:0035605">
    <property type="term" value="F:peptidyl-cysteine S-nitrosylase activity"/>
    <property type="evidence" value="ECO:0007669"/>
    <property type="project" value="RHEA"/>
</dbReference>
<dbReference type="InterPro" id="IPR020828">
    <property type="entry name" value="GlycerAld_3-P_DH_NAD(P)-bd"/>
</dbReference>
<dbReference type="NCBIfam" id="TIGR01534">
    <property type="entry name" value="GAPDH-I"/>
    <property type="match status" value="1"/>
</dbReference>
<evidence type="ECO:0000256" key="23">
    <source>
        <dbReference type="SAM" id="Phobius"/>
    </source>
</evidence>
<dbReference type="GO" id="GO:0005856">
    <property type="term" value="C:cytoskeleton"/>
    <property type="evidence" value="ECO:0007669"/>
    <property type="project" value="UniProtKB-SubCell"/>
</dbReference>
<evidence type="ECO:0000256" key="12">
    <source>
        <dbReference type="ARBA" id="ARBA00022799"/>
    </source>
</evidence>
<evidence type="ECO:0000259" key="24">
    <source>
        <dbReference type="SMART" id="SM00846"/>
    </source>
</evidence>
<reference evidence="25" key="2">
    <citation type="submission" date="2025-08" db="UniProtKB">
        <authorList>
            <consortium name="Ensembl"/>
        </authorList>
    </citation>
    <scope>IDENTIFICATION</scope>
</reference>
<keyword evidence="9" id="KW-0963">Cytoplasm</keyword>
<dbReference type="InterPro" id="IPR020831">
    <property type="entry name" value="GlycerAld/Erythrose_P_DH"/>
</dbReference>
<dbReference type="GO" id="GO:0006915">
    <property type="term" value="P:apoptotic process"/>
    <property type="evidence" value="ECO:0007669"/>
    <property type="project" value="UniProtKB-KW"/>
</dbReference>
<dbReference type="InterPro" id="IPR020830">
    <property type="entry name" value="GlycerAld_3-P_DH_AS"/>
</dbReference>
<evidence type="ECO:0000256" key="19">
    <source>
        <dbReference type="ARBA" id="ARBA00047698"/>
    </source>
</evidence>
<gene>
    <name evidence="25" type="primary">TAPBPL</name>
</gene>
<dbReference type="GO" id="GO:0050661">
    <property type="term" value="F:NADP binding"/>
    <property type="evidence" value="ECO:0007669"/>
    <property type="project" value="InterPro"/>
</dbReference>
<evidence type="ECO:0000256" key="1">
    <source>
        <dbReference type="ARBA" id="ARBA00004123"/>
    </source>
</evidence>
<dbReference type="CDD" id="cd05214">
    <property type="entry name" value="GAPDH_I_N"/>
    <property type="match status" value="1"/>
</dbReference>
<dbReference type="PANTHER" id="PTHR10836:SF111">
    <property type="entry name" value="GLYCERALDEHYDE-3-PHOSPHATE DEHYDROGENASE"/>
    <property type="match status" value="1"/>
</dbReference>
<dbReference type="FunFam" id="3.40.50.720:FF:001161">
    <property type="entry name" value="Glyceraldehyde-3-phosphate dehydrogenase"/>
    <property type="match status" value="1"/>
</dbReference>
<keyword evidence="10" id="KW-0808">Transferase</keyword>
<dbReference type="GO" id="GO:0005634">
    <property type="term" value="C:nucleus"/>
    <property type="evidence" value="ECO:0007669"/>
    <property type="project" value="UniProtKB-SubCell"/>
</dbReference>
<comment type="catalytic activity">
    <reaction evidence="19 22">
        <text>D-glyceraldehyde 3-phosphate + phosphate + NAD(+) = (2R)-3-phospho-glyceroyl phosphate + NADH + H(+)</text>
        <dbReference type="Rhea" id="RHEA:10300"/>
        <dbReference type="ChEBI" id="CHEBI:15378"/>
        <dbReference type="ChEBI" id="CHEBI:43474"/>
        <dbReference type="ChEBI" id="CHEBI:57540"/>
        <dbReference type="ChEBI" id="CHEBI:57604"/>
        <dbReference type="ChEBI" id="CHEBI:57945"/>
        <dbReference type="ChEBI" id="CHEBI:59776"/>
        <dbReference type="EC" id="1.2.1.12"/>
    </reaction>
</comment>
<evidence type="ECO:0000256" key="10">
    <source>
        <dbReference type="ARBA" id="ARBA00022679"/>
    </source>
</evidence>
<keyword evidence="17" id="KW-0539">Nucleus</keyword>
<dbReference type="Ensembl" id="ENSAPLT00000020082.1">
    <property type="protein sequence ID" value="ENSAPLP00000031527.1"/>
    <property type="gene ID" value="ENSAPLG00000013511.2"/>
</dbReference>
<dbReference type="PRINTS" id="PR00078">
    <property type="entry name" value="G3PDHDRGNASE"/>
</dbReference>
<keyword evidence="23" id="KW-0472">Membrane</keyword>
<keyword evidence="13 22" id="KW-0560">Oxidoreductase</keyword>
<dbReference type="Pfam" id="PF00044">
    <property type="entry name" value="Gp_dh_N"/>
    <property type="match status" value="1"/>
</dbReference>
<keyword evidence="16" id="KW-0206">Cytoskeleton</keyword>
<dbReference type="PROSITE" id="PS00071">
    <property type="entry name" value="GAPDH"/>
    <property type="match status" value="1"/>
</dbReference>
<dbReference type="Pfam" id="PF02800">
    <property type="entry name" value="Gp_dh_C"/>
    <property type="match status" value="1"/>
</dbReference>
<dbReference type="AlphaFoldDB" id="A0A493U080"/>
<feature type="transmembrane region" description="Helical" evidence="23">
    <location>
        <begin position="370"/>
        <end position="394"/>
    </location>
</feature>
<evidence type="ECO:0000256" key="8">
    <source>
        <dbReference type="ARBA" id="ARBA00021022"/>
    </source>
</evidence>
<evidence type="ECO:0000256" key="9">
    <source>
        <dbReference type="ARBA" id="ARBA00022490"/>
    </source>
</evidence>
<dbReference type="GO" id="GO:0051287">
    <property type="term" value="F:NAD binding"/>
    <property type="evidence" value="ECO:0007669"/>
    <property type="project" value="UniProtKB-UniRule"/>
</dbReference>
<dbReference type="InterPro" id="IPR036291">
    <property type="entry name" value="NAD(P)-bd_dom_sf"/>
</dbReference>
<dbReference type="SMART" id="SM00846">
    <property type="entry name" value="Gp_dh_N"/>
    <property type="match status" value="1"/>
</dbReference>
<keyword evidence="15 22" id="KW-0324">Glycolysis</keyword>
<reference evidence="25 26" key="1">
    <citation type="submission" date="2017-10" db="EMBL/GenBank/DDBJ databases">
        <title>A new Pekin duck reference genome.</title>
        <authorList>
            <person name="Hou Z.-C."/>
            <person name="Zhou Z.-K."/>
            <person name="Zhu F."/>
            <person name="Hou S.-S."/>
        </authorList>
    </citation>
    <scope>NUCLEOTIDE SEQUENCE [LARGE SCALE GENOMIC DNA]</scope>
</reference>
<evidence type="ECO:0000256" key="13">
    <source>
        <dbReference type="ARBA" id="ARBA00023002"/>
    </source>
</evidence>
<dbReference type="FunFam" id="3.30.360.10:FF:000001">
    <property type="entry name" value="Glyceraldehyde-3-phosphate dehydrogenase"/>
    <property type="match status" value="1"/>
</dbReference>
<comment type="subcellular location">
    <subcellularLocation>
        <location evidence="2">Cytoplasm</location>
        <location evidence="2">Cytoskeleton</location>
    </subcellularLocation>
    <subcellularLocation>
        <location evidence="3">Cytoplasm</location>
        <location evidence="3">Cytosol</location>
    </subcellularLocation>
    <subcellularLocation>
        <location evidence="1">Nucleus</location>
    </subcellularLocation>
</comment>
<keyword evidence="23" id="KW-0812">Transmembrane</keyword>
<dbReference type="Gene3D" id="3.40.50.720">
    <property type="entry name" value="NAD(P)-binding Rossmann-like Domain"/>
    <property type="match status" value="1"/>
</dbReference>
<dbReference type="Gene3D" id="3.30.360.10">
    <property type="entry name" value="Dihydrodipicolinate Reductase, domain 2"/>
    <property type="match status" value="1"/>
</dbReference>
<evidence type="ECO:0000256" key="16">
    <source>
        <dbReference type="ARBA" id="ARBA00023212"/>
    </source>
</evidence>
<evidence type="ECO:0000256" key="6">
    <source>
        <dbReference type="ARBA" id="ARBA00011881"/>
    </source>
</evidence>
<keyword evidence="11" id="KW-0053">Apoptosis</keyword>
<keyword evidence="23" id="KW-1133">Transmembrane helix</keyword>
<evidence type="ECO:0000256" key="5">
    <source>
        <dbReference type="ARBA" id="ARBA00007406"/>
    </source>
</evidence>
<evidence type="ECO:0000256" key="21">
    <source>
        <dbReference type="RuleBase" id="RU000397"/>
    </source>
</evidence>
<evidence type="ECO:0000256" key="3">
    <source>
        <dbReference type="ARBA" id="ARBA00004514"/>
    </source>
</evidence>
<dbReference type="PANTHER" id="PTHR10836">
    <property type="entry name" value="GLYCERALDEHYDE 3-PHOSPHATE DEHYDROGENASE"/>
    <property type="match status" value="1"/>
</dbReference>
<evidence type="ECO:0000256" key="17">
    <source>
        <dbReference type="ARBA" id="ARBA00023242"/>
    </source>
</evidence>